<evidence type="ECO:0000256" key="3">
    <source>
        <dbReference type="SAM" id="SignalP"/>
    </source>
</evidence>
<reference evidence="4 5" key="1">
    <citation type="submission" date="2024-02" db="EMBL/GenBank/DDBJ databases">
        <authorList>
            <person name="Vignale AGUSTIN F."/>
            <person name="Sosa J E."/>
            <person name="Modenutti C."/>
        </authorList>
    </citation>
    <scope>NUCLEOTIDE SEQUENCE [LARGE SCALE GENOMIC DNA]</scope>
</reference>
<evidence type="ECO:0000256" key="1">
    <source>
        <dbReference type="ARBA" id="ARBA00023186"/>
    </source>
</evidence>
<evidence type="ECO:0000256" key="2">
    <source>
        <dbReference type="ARBA" id="ARBA00043974"/>
    </source>
</evidence>
<sequence length="185" mass="20141">MEKFGENGSIGGWQRWFWLVAVSLHFSVLFSPHPVTGKVLEEEAPVSLCGNTAMGEWLFGGDCGAIPSSMLGLEAMTGCLEDFGFEDYLNDPRESETFRPADMHHGMEVNLGISKGPICPSFIASMLDFSGILGCSTLNVAHSDKLKQLSMALFVRCDSVCSLVGQDCTATRRDTKEPPALRIVM</sequence>
<name>A0ABC8R487_9AQUA</name>
<gene>
    <name evidence="4" type="ORF">ILEXP_LOCUS3882</name>
</gene>
<keyword evidence="1" id="KW-0143">Chaperone</keyword>
<dbReference type="Proteomes" id="UP001642360">
    <property type="component" value="Unassembled WGS sequence"/>
</dbReference>
<feature type="chain" id="PRO_5044839030" evidence="3">
    <location>
        <begin position="38"/>
        <end position="185"/>
    </location>
</feature>
<keyword evidence="3" id="KW-0732">Signal</keyword>
<protein>
    <submittedName>
        <fullName evidence="4">Uncharacterized protein</fullName>
    </submittedName>
</protein>
<dbReference type="EMBL" id="CAUOFW020000783">
    <property type="protein sequence ID" value="CAK9136872.1"/>
    <property type="molecule type" value="Genomic_DNA"/>
</dbReference>
<comment type="caution">
    <text evidence="4">The sequence shown here is derived from an EMBL/GenBank/DDBJ whole genome shotgun (WGS) entry which is preliminary data.</text>
</comment>
<dbReference type="InterPro" id="IPR008012">
    <property type="entry name" value="Ump1"/>
</dbReference>
<feature type="signal peptide" evidence="3">
    <location>
        <begin position="1"/>
        <end position="37"/>
    </location>
</feature>
<evidence type="ECO:0000313" key="5">
    <source>
        <dbReference type="Proteomes" id="UP001642360"/>
    </source>
</evidence>
<comment type="similarity">
    <text evidence="2">Belongs to the POMP/UMP1 family.</text>
</comment>
<dbReference type="AlphaFoldDB" id="A0ABC8R487"/>
<organism evidence="4 5">
    <name type="scientific">Ilex paraguariensis</name>
    <name type="common">yerba mate</name>
    <dbReference type="NCBI Taxonomy" id="185542"/>
    <lineage>
        <taxon>Eukaryota</taxon>
        <taxon>Viridiplantae</taxon>
        <taxon>Streptophyta</taxon>
        <taxon>Embryophyta</taxon>
        <taxon>Tracheophyta</taxon>
        <taxon>Spermatophyta</taxon>
        <taxon>Magnoliopsida</taxon>
        <taxon>eudicotyledons</taxon>
        <taxon>Gunneridae</taxon>
        <taxon>Pentapetalae</taxon>
        <taxon>asterids</taxon>
        <taxon>campanulids</taxon>
        <taxon>Aquifoliales</taxon>
        <taxon>Aquifoliaceae</taxon>
        <taxon>Ilex</taxon>
    </lineage>
</organism>
<dbReference type="PANTHER" id="PTHR12828:SF3">
    <property type="entry name" value="PROTEASOME MATURATION PROTEIN"/>
    <property type="match status" value="1"/>
</dbReference>
<keyword evidence="5" id="KW-1185">Reference proteome</keyword>
<proteinExistence type="inferred from homology"/>
<evidence type="ECO:0000313" key="4">
    <source>
        <dbReference type="EMBL" id="CAK9136872.1"/>
    </source>
</evidence>
<accession>A0ABC8R487</accession>
<dbReference type="PANTHER" id="PTHR12828">
    <property type="entry name" value="PROTEASOME MATURATION PROTEIN UMP1"/>
    <property type="match status" value="1"/>
</dbReference>
<dbReference type="Pfam" id="PF05348">
    <property type="entry name" value="UMP1"/>
    <property type="match status" value="1"/>
</dbReference>